<evidence type="ECO:0000313" key="3">
    <source>
        <dbReference type="Proteomes" id="UP001180825"/>
    </source>
</evidence>
<proteinExistence type="predicted"/>
<keyword evidence="1" id="KW-0812">Transmembrane</keyword>
<gene>
    <name evidence="2" type="ORF">J2X21_001652</name>
</gene>
<evidence type="ECO:0000256" key="1">
    <source>
        <dbReference type="SAM" id="Phobius"/>
    </source>
</evidence>
<evidence type="ECO:0000313" key="2">
    <source>
        <dbReference type="EMBL" id="MDR7332526.1"/>
    </source>
</evidence>
<organism evidence="2 3">
    <name type="scientific">Roseateles asaccharophilus</name>
    <dbReference type="NCBI Taxonomy" id="582607"/>
    <lineage>
        <taxon>Bacteria</taxon>
        <taxon>Pseudomonadati</taxon>
        <taxon>Pseudomonadota</taxon>
        <taxon>Betaproteobacteria</taxon>
        <taxon>Burkholderiales</taxon>
        <taxon>Sphaerotilaceae</taxon>
        <taxon>Roseateles</taxon>
    </lineage>
</organism>
<keyword evidence="1" id="KW-0472">Membrane</keyword>
<dbReference type="Proteomes" id="UP001180825">
    <property type="component" value="Unassembled WGS sequence"/>
</dbReference>
<sequence>MKAHLHARLKRQYGAATLVVVMMLFLVMALLAAYANRGILFEQRIANSYYRASMAQEMSEAALEWTVTMLNGTAVDGSCKPVSTGGQRFVDRYLKISAEDRGIKQNSESTSIAADCTRTTTGWICRCPALEARVAPAAIASAELAPSFGIQISVENRSGTVMVSGFGCTSSVVDDCNDASNNANRYQAVSRQDAHIALVSAVRSPPAAPLVATGDVTATGADGLGLHNTSPGSAGMLVTAGGVLTGLQETRMQSVPGTAAVAAQIERDGHLTAAGADVFRMFMGAKAERYRQHPSLRVVTCGGDCATALEDAYKAGVRIMWVEGPMTISSNKVLGSPTDPIVVVADGAVTLNGPFQFSGMLVSRGNLDWTNTSGVTSLVNGIVLADGDVTTNGLMDIYYQTQVVDQLRNRVGSFVRVPGGWTDSNR</sequence>
<comment type="caution">
    <text evidence="2">The sequence shown here is derived from an EMBL/GenBank/DDBJ whole genome shotgun (WGS) entry which is preliminary data.</text>
</comment>
<feature type="transmembrane region" description="Helical" evidence="1">
    <location>
        <begin position="12"/>
        <end position="35"/>
    </location>
</feature>
<protein>
    <submittedName>
        <fullName evidence="2">Tfp pilus assembly protein PilX</fullName>
    </submittedName>
</protein>
<keyword evidence="3" id="KW-1185">Reference proteome</keyword>
<reference evidence="2 3" key="1">
    <citation type="submission" date="2023-07" db="EMBL/GenBank/DDBJ databases">
        <title>Sorghum-associated microbial communities from plants grown in Nebraska, USA.</title>
        <authorList>
            <person name="Schachtman D."/>
        </authorList>
    </citation>
    <scope>NUCLEOTIDE SEQUENCE [LARGE SCALE GENOMIC DNA]</scope>
    <source>
        <strain evidence="2 3">BE316</strain>
    </source>
</reference>
<dbReference type="RefSeq" id="WP_310327125.1">
    <property type="nucleotide sequence ID" value="NZ_JAVDXV010000002.1"/>
</dbReference>
<dbReference type="EMBL" id="JAVDXV010000002">
    <property type="protein sequence ID" value="MDR7332526.1"/>
    <property type="molecule type" value="Genomic_DNA"/>
</dbReference>
<accession>A0ABU2A5P4</accession>
<name>A0ABU2A5P4_9BURK</name>
<keyword evidence="1" id="KW-1133">Transmembrane helix</keyword>